<dbReference type="InterPro" id="IPR018076">
    <property type="entry name" value="T2SS_GspF_dom"/>
</dbReference>
<evidence type="ECO:0000256" key="7">
    <source>
        <dbReference type="ARBA" id="ARBA00023136"/>
    </source>
</evidence>
<comment type="caution">
    <text evidence="10">The sequence shown here is derived from an EMBL/GenBank/DDBJ whole genome shotgun (WGS) entry which is preliminary data.</text>
</comment>
<dbReference type="AlphaFoldDB" id="A0A3E3E688"/>
<feature type="domain" description="Type II secretion system protein GspF" evidence="9">
    <location>
        <begin position="63"/>
        <end position="186"/>
    </location>
</feature>
<reference evidence="10 11" key="1">
    <citation type="submission" date="2018-08" db="EMBL/GenBank/DDBJ databases">
        <title>A genome reference for cultivated species of the human gut microbiota.</title>
        <authorList>
            <person name="Zou Y."/>
            <person name="Xue W."/>
            <person name="Luo G."/>
        </authorList>
    </citation>
    <scope>NUCLEOTIDE SEQUENCE [LARGE SCALE GENOMIC DNA]</scope>
    <source>
        <strain evidence="10 11">OM06-4</strain>
    </source>
</reference>
<keyword evidence="7 8" id="KW-0472">Membrane</keyword>
<evidence type="ECO:0000313" key="11">
    <source>
        <dbReference type="Proteomes" id="UP000261032"/>
    </source>
</evidence>
<gene>
    <name evidence="10" type="ORF">DXB93_18085</name>
</gene>
<dbReference type="Pfam" id="PF00482">
    <property type="entry name" value="T2SSF"/>
    <property type="match status" value="2"/>
</dbReference>
<dbReference type="Proteomes" id="UP000261032">
    <property type="component" value="Unassembled WGS sequence"/>
</dbReference>
<protein>
    <submittedName>
        <fullName evidence="10">Type II secretion system F family protein</fullName>
    </submittedName>
</protein>
<keyword evidence="3" id="KW-1003">Cell membrane</keyword>
<keyword evidence="6 8" id="KW-1133">Transmembrane helix</keyword>
<dbReference type="InterPro" id="IPR042094">
    <property type="entry name" value="T2SS_GspF_sf"/>
</dbReference>
<evidence type="ECO:0000256" key="3">
    <source>
        <dbReference type="ARBA" id="ARBA00022475"/>
    </source>
</evidence>
<keyword evidence="5 8" id="KW-0812">Transmembrane</keyword>
<evidence type="ECO:0000313" key="10">
    <source>
        <dbReference type="EMBL" id="RGD77248.1"/>
    </source>
</evidence>
<keyword evidence="4" id="KW-0997">Cell inner membrane</keyword>
<evidence type="ECO:0000259" key="9">
    <source>
        <dbReference type="Pfam" id="PF00482"/>
    </source>
</evidence>
<comment type="subcellular location">
    <subcellularLocation>
        <location evidence="1">Cell inner membrane</location>
        <topology evidence="1">Multi-pass membrane protein</topology>
    </subcellularLocation>
</comment>
<dbReference type="Gene3D" id="1.20.81.30">
    <property type="entry name" value="Type II secretion system (T2SS), domain F"/>
    <property type="match status" value="2"/>
</dbReference>
<evidence type="ECO:0000256" key="1">
    <source>
        <dbReference type="ARBA" id="ARBA00004429"/>
    </source>
</evidence>
<comment type="similarity">
    <text evidence="2">Belongs to the GSP F family.</text>
</comment>
<name>A0A3E3E688_9FIRM</name>
<evidence type="ECO:0000256" key="2">
    <source>
        <dbReference type="ARBA" id="ARBA00005745"/>
    </source>
</evidence>
<evidence type="ECO:0000256" key="4">
    <source>
        <dbReference type="ARBA" id="ARBA00022519"/>
    </source>
</evidence>
<dbReference type="GO" id="GO:0005886">
    <property type="term" value="C:plasma membrane"/>
    <property type="evidence" value="ECO:0007669"/>
    <property type="project" value="UniProtKB-SubCell"/>
</dbReference>
<dbReference type="PANTHER" id="PTHR30012">
    <property type="entry name" value="GENERAL SECRETION PATHWAY PROTEIN"/>
    <property type="match status" value="1"/>
</dbReference>
<dbReference type="FunFam" id="1.20.81.30:FF:000001">
    <property type="entry name" value="Type II secretion system protein F"/>
    <property type="match status" value="1"/>
</dbReference>
<proteinExistence type="inferred from homology"/>
<accession>A0A3E3E688</accession>
<dbReference type="InterPro" id="IPR003004">
    <property type="entry name" value="GspF/PilC"/>
</dbReference>
<evidence type="ECO:0000256" key="5">
    <source>
        <dbReference type="ARBA" id="ARBA00022692"/>
    </source>
</evidence>
<feature type="transmembrane region" description="Helical" evidence="8">
    <location>
        <begin position="164"/>
        <end position="189"/>
    </location>
</feature>
<feature type="transmembrane region" description="Helical" evidence="8">
    <location>
        <begin position="367"/>
        <end position="391"/>
    </location>
</feature>
<dbReference type="EMBL" id="QUSL01000058">
    <property type="protein sequence ID" value="RGD77248.1"/>
    <property type="molecule type" value="Genomic_DNA"/>
</dbReference>
<organism evidence="10 11">
    <name type="scientific">Thomasclavelia ramosa</name>
    <dbReference type="NCBI Taxonomy" id="1547"/>
    <lineage>
        <taxon>Bacteria</taxon>
        <taxon>Bacillati</taxon>
        <taxon>Bacillota</taxon>
        <taxon>Erysipelotrichia</taxon>
        <taxon>Erysipelotrichales</taxon>
        <taxon>Coprobacillaceae</taxon>
        <taxon>Thomasclavelia</taxon>
    </lineage>
</organism>
<feature type="domain" description="Type II secretion system protein GspF" evidence="9">
    <location>
        <begin position="264"/>
        <end position="386"/>
    </location>
</feature>
<evidence type="ECO:0000256" key="6">
    <source>
        <dbReference type="ARBA" id="ARBA00022989"/>
    </source>
</evidence>
<dbReference type="PRINTS" id="PR00812">
    <property type="entry name" value="BCTERIALGSPF"/>
</dbReference>
<feature type="transmembrane region" description="Helical" evidence="8">
    <location>
        <begin position="214"/>
        <end position="235"/>
    </location>
</feature>
<evidence type="ECO:0000256" key="8">
    <source>
        <dbReference type="SAM" id="Phobius"/>
    </source>
</evidence>
<sequence length="397" mass="44670">MVIYKYVARDINAKKITGKTEARDEHELSQLLRVKDMYLISHKDITKEETKNYKMKLKELANFCREIGTMMNSGLPLIRTVSILASREDNKKLKAIYNDIYVKLQQGQTLSDALKEQGKAFPDILIQMVRSGEASGNMQDTMMVLNNQFTNDNKIKNKVKSAMTYPVILGIVTIVVLLIVYTAVLPSFFSMFEGMELPLITEINIIISKFIMSYWYALLIGILVLILIIVSLLQLPKVKYQFDRFKLKMPIIGKLMKIIYTSRFARTLCSLYSSGISIVNAMVIVKSTIGNKYIETQFDNSIKAVRNGEALSVAIGMIDGFDIKLTSSVYIGEESGNLEDLLSSLADDFDYEAMLASEKMVAILEPAMIIVLAVVICVIIISVLVPIYSMYQNVGSM</sequence>
<dbReference type="PANTHER" id="PTHR30012:SF0">
    <property type="entry name" value="TYPE II SECRETION SYSTEM PROTEIN F-RELATED"/>
    <property type="match status" value="1"/>
</dbReference>
<dbReference type="RefSeq" id="WP_117582639.1">
    <property type="nucleotide sequence ID" value="NZ_QUSL01000058.1"/>
</dbReference>